<dbReference type="Proteomes" id="UP000603453">
    <property type="component" value="Unassembled WGS sequence"/>
</dbReference>
<dbReference type="EMBL" id="JAEPRD010000015">
    <property type="protein sequence ID" value="KAG2209554.1"/>
    <property type="molecule type" value="Genomic_DNA"/>
</dbReference>
<evidence type="ECO:0000313" key="1">
    <source>
        <dbReference type="EMBL" id="KAG2209554.1"/>
    </source>
</evidence>
<evidence type="ECO:0000313" key="2">
    <source>
        <dbReference type="Proteomes" id="UP000603453"/>
    </source>
</evidence>
<proteinExistence type="predicted"/>
<keyword evidence="2" id="KW-1185">Reference proteome</keyword>
<organism evidence="1 2">
    <name type="scientific">Mucor saturninus</name>
    <dbReference type="NCBI Taxonomy" id="64648"/>
    <lineage>
        <taxon>Eukaryota</taxon>
        <taxon>Fungi</taxon>
        <taxon>Fungi incertae sedis</taxon>
        <taxon>Mucoromycota</taxon>
        <taxon>Mucoromycotina</taxon>
        <taxon>Mucoromycetes</taxon>
        <taxon>Mucorales</taxon>
        <taxon>Mucorineae</taxon>
        <taxon>Mucoraceae</taxon>
        <taxon>Mucor</taxon>
    </lineage>
</organism>
<protein>
    <submittedName>
        <fullName evidence="1">Uncharacterized protein</fullName>
    </submittedName>
</protein>
<comment type="caution">
    <text evidence="1">The sequence shown here is derived from an EMBL/GenBank/DDBJ whole genome shotgun (WGS) entry which is preliminary data.</text>
</comment>
<accession>A0A8H7REM3</accession>
<gene>
    <name evidence="1" type="ORF">INT47_008398</name>
</gene>
<dbReference type="Gene3D" id="3.80.10.10">
    <property type="entry name" value="Ribonuclease Inhibitor"/>
    <property type="match status" value="1"/>
</dbReference>
<name>A0A8H7REM3_9FUNG</name>
<sequence>MSFNAISVRLKPSDKTLHNILYSPFEPGRWVKKARIRVIDTPPEDSQIDPSTDLLSNLMQRCPYVNQVHLVEANDQHWAYFRNVLLSNSHDGWDRISYLEPSFRKDDTLIYPMYLDCALHLKKTLVALSLKQEAIHSSHRLQFFTGFESLTTLTIMDGNILTNKFDREIMIQNFPSCISSLTVINTQSTAHAFDASGTSHVSDKDATIFSNIKELTIINFDTLSDDAFLQLIQEFPHLCKLTLTTDEDMNVSPVIHPFSGKDKVGVHILNVFFDYIHAIASVVTVLRFHNTDVFLQHYYNYHNSKIDQGKASVINEVSFQQTLPSDTINSQDVSPQAFGNNDLSAHEVEINIEYGQTKVEAYFWKEFDVW</sequence>
<dbReference type="AlphaFoldDB" id="A0A8H7REM3"/>
<dbReference type="InterPro" id="IPR032675">
    <property type="entry name" value="LRR_dom_sf"/>
</dbReference>
<reference evidence="1" key="1">
    <citation type="submission" date="2020-12" db="EMBL/GenBank/DDBJ databases">
        <title>Metabolic potential, ecology and presence of endohyphal bacteria is reflected in genomic diversity of Mucoromycotina.</title>
        <authorList>
            <person name="Muszewska A."/>
            <person name="Okrasinska A."/>
            <person name="Steczkiewicz K."/>
            <person name="Drgas O."/>
            <person name="Orlowska M."/>
            <person name="Perlinska-Lenart U."/>
            <person name="Aleksandrzak-Piekarczyk T."/>
            <person name="Szatraj K."/>
            <person name="Zielenkiewicz U."/>
            <person name="Pilsyk S."/>
            <person name="Malc E."/>
            <person name="Mieczkowski P."/>
            <person name="Kruszewska J.S."/>
            <person name="Biernat P."/>
            <person name="Pawlowska J."/>
        </authorList>
    </citation>
    <scope>NUCLEOTIDE SEQUENCE</scope>
    <source>
        <strain evidence="1">WA0000017839</strain>
    </source>
</reference>